<sequence>MARVQRGSQHLSALTVRSEVSTLAFRLQKEASQTSVCRLLTRPSLPWERSETLSSVRKYFLLLRLPSASEDLFYTNRKHRHEENSLTRVLQAGHITIQGHPHHDVDGPPACMQSFILTSIHVQGRTAAPSDSTRRKCQLTQISKIGSSQFCIQCRHVLYFSETLLYTYVFPRVQASGDMERSVREYVVARPCLFPRMFVAERFVSSRPTPQESTCLRHHFQISGFHLQIEIVEAKAPAETSSLFPLPVPPLTAVRYKKHGLNYSETFSRLSYISAKAFCRELSVFSRVSLLQHRGRPCPL</sequence>
<evidence type="ECO:0000313" key="1">
    <source>
        <dbReference type="EMBL" id="KFH07241.1"/>
    </source>
</evidence>
<gene>
    <name evidence="1" type="ORF">TGMAS_415840</name>
</gene>
<protein>
    <submittedName>
        <fullName evidence="1">Uncharacterized protein</fullName>
    </submittedName>
</protein>
<comment type="caution">
    <text evidence="1">The sequence shown here is derived from an EMBL/GenBank/DDBJ whole genome shotgun (WGS) entry which is preliminary data.</text>
</comment>
<name>A0A086Q3Q9_TOXGO</name>
<accession>A0A086Q3Q9</accession>
<dbReference type="Proteomes" id="UP000028821">
    <property type="component" value="Unassembled WGS sequence"/>
</dbReference>
<reference evidence="1" key="1">
    <citation type="submission" date="2014-04" db="EMBL/GenBank/DDBJ databases">
        <authorList>
            <person name="Sibley D."/>
            <person name="Venepally P."/>
            <person name="Karamycheva S."/>
            <person name="Hadjithomas M."/>
            <person name="Khan A."/>
            <person name="Brunk B."/>
            <person name="Roos D."/>
            <person name="Caler E."/>
            <person name="Lorenzi H."/>
        </authorList>
    </citation>
    <scope>NUCLEOTIDE SEQUENCE [LARGE SCALE GENOMIC DNA]</scope>
    <source>
        <strain evidence="1">MAS</strain>
    </source>
</reference>
<dbReference type="VEuPathDB" id="ToxoDB:TGMAS_415840"/>
<dbReference type="AlphaFoldDB" id="A0A086Q3Q9"/>
<dbReference type="EMBL" id="AEXC02002182">
    <property type="protein sequence ID" value="KFH07241.1"/>
    <property type="molecule type" value="Genomic_DNA"/>
</dbReference>
<organism evidence="1">
    <name type="scientific">Toxoplasma gondii MAS</name>
    <dbReference type="NCBI Taxonomy" id="943118"/>
    <lineage>
        <taxon>Eukaryota</taxon>
        <taxon>Sar</taxon>
        <taxon>Alveolata</taxon>
        <taxon>Apicomplexa</taxon>
        <taxon>Conoidasida</taxon>
        <taxon>Coccidia</taxon>
        <taxon>Eucoccidiorida</taxon>
        <taxon>Eimeriorina</taxon>
        <taxon>Sarcocystidae</taxon>
        <taxon>Toxoplasma</taxon>
    </lineage>
</organism>
<proteinExistence type="predicted"/>